<accession>A0A195FSS0</accession>
<dbReference type="AlphaFoldDB" id="A0A195FSS0"/>
<dbReference type="STRING" id="34720.A0A195FSS0"/>
<reference evidence="2 3" key="1">
    <citation type="submission" date="2016-03" db="EMBL/GenBank/DDBJ databases">
        <title>Trachymyrmex septentrionalis WGS genome.</title>
        <authorList>
            <person name="Nygaard S."/>
            <person name="Hu H."/>
            <person name="Boomsma J."/>
            <person name="Zhang G."/>
        </authorList>
    </citation>
    <scope>NUCLEOTIDE SEQUENCE [LARGE SCALE GENOMIC DNA]</scope>
    <source>
        <strain evidence="2">Tsep2-gDNA-1</strain>
        <tissue evidence="2">Whole body</tissue>
    </source>
</reference>
<proteinExistence type="predicted"/>
<evidence type="ECO:0000256" key="1">
    <source>
        <dbReference type="SAM" id="MobiDB-lite"/>
    </source>
</evidence>
<dbReference type="EMBL" id="KQ981281">
    <property type="protein sequence ID" value="KYN43347.1"/>
    <property type="molecule type" value="Genomic_DNA"/>
</dbReference>
<protein>
    <submittedName>
        <fullName evidence="2">Uncharacterized protein</fullName>
    </submittedName>
</protein>
<sequence length="169" mass="18123">MSTTPASYSGNTNTSALIDQLRHINQLVQSQLSSDIGPDAFLADEALDGSGSGDSPVWRQHGNGEIDDDEDGHDRDDDDEASGSGMGPTTIGIVSHGPFTSALICILIISAGAFPVETSLSDESSVYGAYRVSLLAIGLHSRPGFYSTYQMAHYLSMCLDKRERTVFFR</sequence>
<evidence type="ECO:0000313" key="2">
    <source>
        <dbReference type="EMBL" id="KYN43347.1"/>
    </source>
</evidence>
<feature type="region of interest" description="Disordered" evidence="1">
    <location>
        <begin position="43"/>
        <end position="90"/>
    </location>
</feature>
<organism evidence="2 3">
    <name type="scientific">Trachymyrmex septentrionalis</name>
    <dbReference type="NCBI Taxonomy" id="34720"/>
    <lineage>
        <taxon>Eukaryota</taxon>
        <taxon>Metazoa</taxon>
        <taxon>Ecdysozoa</taxon>
        <taxon>Arthropoda</taxon>
        <taxon>Hexapoda</taxon>
        <taxon>Insecta</taxon>
        <taxon>Pterygota</taxon>
        <taxon>Neoptera</taxon>
        <taxon>Endopterygota</taxon>
        <taxon>Hymenoptera</taxon>
        <taxon>Apocrita</taxon>
        <taxon>Aculeata</taxon>
        <taxon>Formicoidea</taxon>
        <taxon>Formicidae</taxon>
        <taxon>Myrmicinae</taxon>
        <taxon>Trachymyrmex</taxon>
    </lineage>
</organism>
<name>A0A195FSS0_9HYME</name>
<keyword evidence="3" id="KW-1185">Reference proteome</keyword>
<dbReference type="Proteomes" id="UP000078541">
    <property type="component" value="Unassembled WGS sequence"/>
</dbReference>
<feature type="compositionally biased region" description="Acidic residues" evidence="1">
    <location>
        <begin position="65"/>
        <end position="81"/>
    </location>
</feature>
<evidence type="ECO:0000313" key="3">
    <source>
        <dbReference type="Proteomes" id="UP000078541"/>
    </source>
</evidence>
<gene>
    <name evidence="2" type="ORF">ALC56_02295</name>
</gene>